<accession>A0A1U7CWD7</accession>
<dbReference type="STRING" id="1387353.BSF38_04772"/>
<gene>
    <name evidence="1" type="ORF">BSF38_04772</name>
</gene>
<evidence type="ECO:0000313" key="1">
    <source>
        <dbReference type="EMBL" id="APW63208.1"/>
    </source>
</evidence>
<dbReference type="KEGG" id="pbor:BSF38_04772"/>
<dbReference type="Proteomes" id="UP000186309">
    <property type="component" value="Chromosome"/>
</dbReference>
<organism evidence="1 2">
    <name type="scientific">Paludisphaera borealis</name>
    <dbReference type="NCBI Taxonomy" id="1387353"/>
    <lineage>
        <taxon>Bacteria</taxon>
        <taxon>Pseudomonadati</taxon>
        <taxon>Planctomycetota</taxon>
        <taxon>Planctomycetia</taxon>
        <taxon>Isosphaerales</taxon>
        <taxon>Isosphaeraceae</taxon>
        <taxon>Paludisphaera</taxon>
    </lineage>
</organism>
<dbReference type="AlphaFoldDB" id="A0A1U7CWD7"/>
<evidence type="ECO:0000313" key="2">
    <source>
        <dbReference type="Proteomes" id="UP000186309"/>
    </source>
</evidence>
<name>A0A1U7CWD7_9BACT</name>
<protein>
    <submittedName>
        <fullName evidence="1">Uncharacterized protein</fullName>
    </submittedName>
</protein>
<dbReference type="EMBL" id="CP019082">
    <property type="protein sequence ID" value="APW63208.1"/>
    <property type="molecule type" value="Genomic_DNA"/>
</dbReference>
<proteinExistence type="predicted"/>
<keyword evidence="2" id="KW-1185">Reference proteome</keyword>
<sequence length="635" mass="71108">MNLSCRHWADAIGRATFSDLHAHRVVYLAIDKEAIGRIGREFDLEPEASYESFRAAVISEVQYGWPDPSLRLRQGQFPRYLTVLAAQVVSAFQMHDDELAGAKAYWRRLREFLGQTSEDKMPEGLVGWRHTALWKGLRQWANEVNGERLGRVRLVEQVRGHHLVAEPLSQCLLRRADLEKFRQLFAERGRPDREPFLGDRLRNLVDEARRLPSGRYFTKHSERILDDPRRNKEAWEQIEAEFKRFLTEPCPEAAARLDSRAAGGRRCRSGTAVLLQLNRRGLSGGLYGLADGRRTPLVADLGEVLRRCYLRAGREGSSPPHKPPHDKHLLAVRGDESGPFTERDGCRAGDEVLLLVPELFGNAWLDDADPRLFAEAPRRYQPSLRANRIGWVPLDGLPLGWLALRFKTHEDLTEATLEGKWVGVVDRRATGLRASGGLILRRGVWMLGAGPTVQVVGPGSYDHILVNGEPRPLDAARCATPDLGVGEYRIRLPGPESTVLRIQIHEPRRTAPGESAGWHRVECGWPASDSERRQIEVVPGTETLHGARLVGDWPPQRELEPETAAPAPQIPREMISEELAAMLLAVRLRTSKRVGRSLPRNASVMVTAADLRANPLLLGMLHANCPGFLVGTDKT</sequence>
<reference evidence="2" key="1">
    <citation type="submission" date="2016-12" db="EMBL/GenBank/DDBJ databases">
        <title>Comparative genomics of four Isosphaeraceae planctomycetes: a common pool of plasmids and glycoside hydrolase genes.</title>
        <authorList>
            <person name="Ivanova A."/>
        </authorList>
    </citation>
    <scope>NUCLEOTIDE SEQUENCE [LARGE SCALE GENOMIC DNA]</scope>
    <source>
        <strain evidence="2">PX4</strain>
    </source>
</reference>